<reference evidence="1 2" key="1">
    <citation type="submission" date="2019-03" db="EMBL/GenBank/DDBJ databases">
        <title>Freshwater and sediment microbial communities from various areas in North America, analyzing microbe dynamics in response to fracking.</title>
        <authorList>
            <person name="Lamendella R."/>
        </authorList>
    </citation>
    <scope>NUCLEOTIDE SEQUENCE [LARGE SCALE GENOMIC DNA]</scope>
    <source>
        <strain evidence="1 2">6_TX</strain>
    </source>
</reference>
<dbReference type="InterPro" id="IPR036286">
    <property type="entry name" value="LexA/Signal_pep-like_sf"/>
</dbReference>
<evidence type="ECO:0000313" key="2">
    <source>
        <dbReference type="Proteomes" id="UP000294489"/>
    </source>
</evidence>
<comment type="caution">
    <text evidence="1">The sequence shown here is derived from an EMBL/GenBank/DDBJ whole genome shotgun (WGS) entry which is preliminary data.</text>
</comment>
<sequence length="68" mass="7659">MLVVDEGRTPQHNDLVIALEEEEQCLFHAFRIGGSLLLIPPRGRNGAVPARWVDLRGVVVSQARRYVH</sequence>
<dbReference type="AlphaFoldDB" id="A0A4R8FSR8"/>
<accession>A0A4R8FSR8</accession>
<dbReference type="EMBL" id="SOEC01000014">
    <property type="protein sequence ID" value="TDX26985.1"/>
    <property type="molecule type" value="Genomic_DNA"/>
</dbReference>
<protein>
    <submittedName>
        <fullName evidence="1">Uncharacterized protein</fullName>
    </submittedName>
</protein>
<proteinExistence type="predicted"/>
<dbReference type="RefSeq" id="WP_134019196.1">
    <property type="nucleotide sequence ID" value="NZ_SOEC01000014.1"/>
</dbReference>
<dbReference type="SUPFAM" id="SSF51306">
    <property type="entry name" value="LexA/Signal peptidase"/>
    <property type="match status" value="1"/>
</dbReference>
<name>A0A4R8FSR8_9GAMM</name>
<dbReference type="Proteomes" id="UP000294489">
    <property type="component" value="Unassembled WGS sequence"/>
</dbReference>
<gene>
    <name evidence="1" type="ORF">DFO67_11469</name>
</gene>
<dbReference type="OrthoDB" id="6168027at2"/>
<evidence type="ECO:0000313" key="1">
    <source>
        <dbReference type="EMBL" id="TDX26985.1"/>
    </source>
</evidence>
<organism evidence="1 2">
    <name type="scientific">Modicisalibacter xianhensis</name>
    <dbReference type="NCBI Taxonomy" id="442341"/>
    <lineage>
        <taxon>Bacteria</taxon>
        <taxon>Pseudomonadati</taxon>
        <taxon>Pseudomonadota</taxon>
        <taxon>Gammaproteobacteria</taxon>
        <taxon>Oceanospirillales</taxon>
        <taxon>Halomonadaceae</taxon>
        <taxon>Modicisalibacter</taxon>
    </lineage>
</organism>